<organism evidence="2 3">
    <name type="scientific">Neosartorya fischeri (strain ATCC 1020 / DSM 3700 / CBS 544.65 / FGSC A1164 / JCM 1740 / NRRL 181 / WB 181)</name>
    <name type="common">Aspergillus fischerianus</name>
    <dbReference type="NCBI Taxonomy" id="331117"/>
    <lineage>
        <taxon>Eukaryota</taxon>
        <taxon>Fungi</taxon>
        <taxon>Dikarya</taxon>
        <taxon>Ascomycota</taxon>
        <taxon>Pezizomycotina</taxon>
        <taxon>Eurotiomycetes</taxon>
        <taxon>Eurotiomycetidae</taxon>
        <taxon>Eurotiales</taxon>
        <taxon>Aspergillaceae</taxon>
        <taxon>Aspergillus</taxon>
        <taxon>Aspergillus subgen. Fumigati</taxon>
    </lineage>
</organism>
<dbReference type="KEGG" id="nfi:NFIA_103250"/>
<dbReference type="AlphaFoldDB" id="A1CW35"/>
<proteinExistence type="predicted"/>
<dbReference type="Proteomes" id="UP000006702">
    <property type="component" value="Unassembled WGS sequence"/>
</dbReference>
<feature type="region of interest" description="Disordered" evidence="1">
    <location>
        <begin position="1"/>
        <end position="29"/>
    </location>
</feature>
<protein>
    <submittedName>
        <fullName evidence="2">Uncharacterized protein</fullName>
    </submittedName>
</protein>
<reference evidence="2" key="1">
    <citation type="submission" date="2006-10" db="EMBL/GenBank/DDBJ databases">
        <authorList>
            <person name="Hayward D."/>
            <person name="Fahey B."/>
        </authorList>
    </citation>
    <scope>NUCLEOTIDE SEQUENCE</scope>
    <source>
        <strain evidence="2">NRRL 181</strain>
    </source>
</reference>
<evidence type="ECO:0000313" key="2">
    <source>
        <dbReference type="EMBL" id="EAW24837.1"/>
    </source>
</evidence>
<dbReference type="VEuPathDB" id="FungiDB:NFIA_103250"/>
<dbReference type="EMBL" id="DS027685">
    <property type="protein sequence ID" value="EAW24837.1"/>
    <property type="molecule type" value="Genomic_DNA"/>
</dbReference>
<gene>
    <name evidence="2" type="ORF">NFIA_103250</name>
</gene>
<dbReference type="eggNOG" id="ENOG502TBUD">
    <property type="taxonomic scope" value="Eukaryota"/>
</dbReference>
<keyword evidence="3" id="KW-1185">Reference proteome</keyword>
<sequence length="217" mass="23726">MDQQRTMPPRFPPSYGPNNKAQPPGPGQKIYVGNFPLGSWELSFVQGGNTYTVGESKAVADGSHLIYDDPPNGLFPYLKRDLAGSEDQDPEDGDPQEPALNATIRLNNFQLPATTPKQQPQPPRRPLRDQLPRPAGLYRHTELSAPTATPNPTAAAATPSKSRPPTPPATQQPTRSMRLKRVFSQPDECDYEWAGFEAYGLTTPEDGGAPCYLDGAW</sequence>
<evidence type="ECO:0000256" key="1">
    <source>
        <dbReference type="SAM" id="MobiDB-lite"/>
    </source>
</evidence>
<feature type="region of interest" description="Disordered" evidence="1">
    <location>
        <begin position="63"/>
        <end position="180"/>
    </location>
</feature>
<dbReference type="RefSeq" id="XP_001266734.1">
    <property type="nucleotide sequence ID" value="XM_001266733.1"/>
</dbReference>
<accession>A1CW35</accession>
<feature type="compositionally biased region" description="Acidic residues" evidence="1">
    <location>
        <begin position="84"/>
        <end position="95"/>
    </location>
</feature>
<evidence type="ECO:0000313" key="3">
    <source>
        <dbReference type="Proteomes" id="UP000006702"/>
    </source>
</evidence>
<feature type="compositionally biased region" description="Low complexity" evidence="1">
    <location>
        <begin position="144"/>
        <end position="161"/>
    </location>
</feature>
<name>A1CW35_NEOFI</name>
<dbReference type="GeneID" id="4593246"/>
<dbReference type="OrthoDB" id="4509524at2759"/>
<dbReference type="HOGENOM" id="CLU_1272617_0_0_1"/>